<dbReference type="AlphaFoldDB" id="A0A2G5B9L0"/>
<dbReference type="Pfam" id="PF00248">
    <property type="entry name" value="Aldo_ket_red"/>
    <property type="match status" value="1"/>
</dbReference>
<dbReference type="PANTHER" id="PTHR43625:SF40">
    <property type="entry name" value="ALDO-KETO REDUCTASE YAKC [NADP(+)]"/>
    <property type="match status" value="1"/>
</dbReference>
<dbReference type="OrthoDB" id="48988at2759"/>
<dbReference type="Proteomes" id="UP000242474">
    <property type="component" value="Unassembled WGS sequence"/>
</dbReference>
<dbReference type="EMBL" id="KZ303505">
    <property type="protein sequence ID" value="PIA15694.1"/>
    <property type="molecule type" value="Genomic_DNA"/>
</dbReference>
<name>A0A2G5B9L0_COERN</name>
<reference evidence="3 4" key="1">
    <citation type="journal article" date="2015" name="Genome Biol. Evol.">
        <title>Phylogenomic analyses indicate that early fungi evolved digesting cell walls of algal ancestors of land plants.</title>
        <authorList>
            <person name="Chang Y."/>
            <person name="Wang S."/>
            <person name="Sekimoto S."/>
            <person name="Aerts A.L."/>
            <person name="Choi C."/>
            <person name="Clum A."/>
            <person name="LaButti K.M."/>
            <person name="Lindquist E.A."/>
            <person name="Yee Ngan C."/>
            <person name="Ohm R.A."/>
            <person name="Salamov A.A."/>
            <person name="Grigoriev I.V."/>
            <person name="Spatafora J.W."/>
            <person name="Berbee M.L."/>
        </authorList>
    </citation>
    <scope>NUCLEOTIDE SEQUENCE [LARGE SCALE GENOMIC DNA]</scope>
    <source>
        <strain evidence="3 4">NRRL 1564</strain>
    </source>
</reference>
<gene>
    <name evidence="3" type="ORF">COEREDRAFT_44307</name>
</gene>
<dbReference type="InterPro" id="IPR020471">
    <property type="entry name" value="AKR"/>
</dbReference>
<keyword evidence="1" id="KW-0560">Oxidoreductase</keyword>
<evidence type="ECO:0000259" key="2">
    <source>
        <dbReference type="Pfam" id="PF00248"/>
    </source>
</evidence>
<evidence type="ECO:0000313" key="3">
    <source>
        <dbReference type="EMBL" id="PIA15694.1"/>
    </source>
</evidence>
<sequence>METSVVQLDNSNIKPAIPRIGLGTTSLSSVYGISKDKKSIKLLNRAIDLGCTLWDTADIYGGGHNEELLSTVLQSRRSEVFLCSKFGIGFKPNESGGRFDYNKCLNSRNGRPSYMRKAINDSLERLGVDYIDLYYHHCMASDVPVEETIEAMAKLVKAGKIRYIGLSNYSAEAIRRAHKVHPITAVQVEYSACCTKIEYNDVLDTCRKLNITIVAYSPLGRGIMTNELHSINQLEEGDLRRSIPRFTSAYLTRNSKLAQEFNDIAEKRNCTTSQLSLAWVLAQYDNLVVIPGTKDIKHLEENVAAADITLTEKELENLCSLVDDVNI</sequence>
<dbReference type="PANTHER" id="PTHR43625">
    <property type="entry name" value="AFLATOXIN B1 ALDEHYDE REDUCTASE"/>
    <property type="match status" value="1"/>
</dbReference>
<proteinExistence type="predicted"/>
<evidence type="ECO:0000313" key="4">
    <source>
        <dbReference type="Proteomes" id="UP000242474"/>
    </source>
</evidence>
<dbReference type="Gene3D" id="3.20.20.100">
    <property type="entry name" value="NADP-dependent oxidoreductase domain"/>
    <property type="match status" value="1"/>
</dbReference>
<dbReference type="PROSITE" id="PS00062">
    <property type="entry name" value="ALDOKETO_REDUCTASE_2"/>
    <property type="match status" value="1"/>
</dbReference>
<dbReference type="GO" id="GO:0016491">
    <property type="term" value="F:oxidoreductase activity"/>
    <property type="evidence" value="ECO:0007669"/>
    <property type="project" value="UniProtKB-KW"/>
</dbReference>
<accession>A0A2G5B9L0</accession>
<dbReference type="PRINTS" id="PR00069">
    <property type="entry name" value="ALDKETRDTASE"/>
</dbReference>
<protein>
    <submittedName>
        <fullName evidence="3">Pyridoxine 4-dehydrogenase</fullName>
    </submittedName>
</protein>
<dbReference type="InterPro" id="IPR023210">
    <property type="entry name" value="NADP_OxRdtase_dom"/>
</dbReference>
<dbReference type="InterPro" id="IPR018170">
    <property type="entry name" value="Aldo/ket_reductase_CS"/>
</dbReference>
<dbReference type="InterPro" id="IPR050791">
    <property type="entry name" value="Aldo-Keto_reductase"/>
</dbReference>
<evidence type="ECO:0000256" key="1">
    <source>
        <dbReference type="ARBA" id="ARBA00023002"/>
    </source>
</evidence>
<keyword evidence="4" id="KW-1185">Reference proteome</keyword>
<dbReference type="STRING" id="763665.A0A2G5B9L0"/>
<dbReference type="InterPro" id="IPR036812">
    <property type="entry name" value="NAD(P)_OxRdtase_dom_sf"/>
</dbReference>
<dbReference type="GO" id="GO:0005737">
    <property type="term" value="C:cytoplasm"/>
    <property type="evidence" value="ECO:0007669"/>
    <property type="project" value="TreeGrafter"/>
</dbReference>
<organism evidence="3 4">
    <name type="scientific">Coemansia reversa (strain ATCC 12441 / NRRL 1564)</name>
    <dbReference type="NCBI Taxonomy" id="763665"/>
    <lineage>
        <taxon>Eukaryota</taxon>
        <taxon>Fungi</taxon>
        <taxon>Fungi incertae sedis</taxon>
        <taxon>Zoopagomycota</taxon>
        <taxon>Kickxellomycotina</taxon>
        <taxon>Kickxellomycetes</taxon>
        <taxon>Kickxellales</taxon>
        <taxon>Kickxellaceae</taxon>
        <taxon>Coemansia</taxon>
    </lineage>
</organism>
<dbReference type="SUPFAM" id="SSF51430">
    <property type="entry name" value="NAD(P)-linked oxidoreductase"/>
    <property type="match status" value="1"/>
</dbReference>
<feature type="domain" description="NADP-dependent oxidoreductase" evidence="2">
    <location>
        <begin position="19"/>
        <end position="320"/>
    </location>
</feature>